<evidence type="ECO:0000313" key="9">
    <source>
        <dbReference type="Proteomes" id="UP000240009"/>
    </source>
</evidence>
<dbReference type="OrthoDB" id="9804649at2"/>
<dbReference type="EMBL" id="PUIA01000081">
    <property type="protein sequence ID" value="PQO25470.1"/>
    <property type="molecule type" value="Genomic_DNA"/>
</dbReference>
<dbReference type="InterPro" id="IPR009056">
    <property type="entry name" value="Cyt_c-like_dom"/>
</dbReference>
<dbReference type="PROSITE" id="PS51007">
    <property type="entry name" value="CYTC"/>
    <property type="match status" value="3"/>
</dbReference>
<evidence type="ECO:0000256" key="1">
    <source>
        <dbReference type="ARBA" id="ARBA00022617"/>
    </source>
</evidence>
<feature type="signal peptide" evidence="5">
    <location>
        <begin position="1"/>
        <end position="25"/>
    </location>
</feature>
<dbReference type="PROSITE" id="PS51820">
    <property type="entry name" value="PA14"/>
    <property type="match status" value="1"/>
</dbReference>
<feature type="domain" description="Cytochrome c" evidence="6">
    <location>
        <begin position="584"/>
        <end position="681"/>
    </location>
</feature>
<feature type="domain" description="Cytochrome c" evidence="6">
    <location>
        <begin position="42"/>
        <end position="133"/>
    </location>
</feature>
<dbReference type="Gene3D" id="3.90.182.10">
    <property type="entry name" value="Toxin - Anthrax Protective Antigen,domain 1"/>
    <property type="match status" value="1"/>
</dbReference>
<keyword evidence="2 4" id="KW-0479">Metal-binding</keyword>
<evidence type="ECO:0000313" key="8">
    <source>
        <dbReference type="EMBL" id="PQO25470.1"/>
    </source>
</evidence>
<evidence type="ECO:0000256" key="3">
    <source>
        <dbReference type="ARBA" id="ARBA00023004"/>
    </source>
</evidence>
<keyword evidence="3 4" id="KW-0408">Iron</keyword>
<dbReference type="InterPro" id="IPR011658">
    <property type="entry name" value="PA14_dom"/>
</dbReference>
<evidence type="ECO:0000256" key="5">
    <source>
        <dbReference type="SAM" id="SignalP"/>
    </source>
</evidence>
<dbReference type="GO" id="GO:0009055">
    <property type="term" value="F:electron transfer activity"/>
    <property type="evidence" value="ECO:0007669"/>
    <property type="project" value="InterPro"/>
</dbReference>
<reference evidence="8 9" key="1">
    <citation type="submission" date="2018-02" db="EMBL/GenBank/DDBJ databases">
        <title>Comparative genomes isolates from brazilian mangrove.</title>
        <authorList>
            <person name="Araujo J.E."/>
            <person name="Taketani R.G."/>
            <person name="Silva M.C.P."/>
            <person name="Loureco M.V."/>
            <person name="Andreote F.D."/>
        </authorList>
    </citation>
    <scope>NUCLEOTIDE SEQUENCE [LARGE SCALE GENOMIC DNA]</scope>
    <source>
        <strain evidence="8 9">HEX-2 MGV</strain>
    </source>
</reference>
<dbReference type="Gene3D" id="1.10.760.10">
    <property type="entry name" value="Cytochrome c-like domain"/>
    <property type="match status" value="4"/>
</dbReference>
<dbReference type="InterPro" id="IPR037524">
    <property type="entry name" value="PA14/GLEYA"/>
</dbReference>
<dbReference type="RefSeq" id="WP_105358875.1">
    <property type="nucleotide sequence ID" value="NZ_PUIA01000081.1"/>
</dbReference>
<protein>
    <submittedName>
        <fullName evidence="8">Cytochrome c1</fullName>
    </submittedName>
</protein>
<dbReference type="Proteomes" id="UP000240009">
    <property type="component" value="Unassembled WGS sequence"/>
</dbReference>
<evidence type="ECO:0000259" key="6">
    <source>
        <dbReference type="PROSITE" id="PS51007"/>
    </source>
</evidence>
<dbReference type="GO" id="GO:0046872">
    <property type="term" value="F:metal ion binding"/>
    <property type="evidence" value="ECO:0007669"/>
    <property type="project" value="UniProtKB-KW"/>
</dbReference>
<evidence type="ECO:0000256" key="4">
    <source>
        <dbReference type="PROSITE-ProRule" id="PRU00433"/>
    </source>
</evidence>
<feature type="domain" description="PA14" evidence="7">
    <location>
        <begin position="229"/>
        <end position="365"/>
    </location>
</feature>
<keyword evidence="5" id="KW-0732">Signal</keyword>
<organism evidence="8 9">
    <name type="scientific">Blastopirellula marina</name>
    <dbReference type="NCBI Taxonomy" id="124"/>
    <lineage>
        <taxon>Bacteria</taxon>
        <taxon>Pseudomonadati</taxon>
        <taxon>Planctomycetota</taxon>
        <taxon>Planctomycetia</taxon>
        <taxon>Pirellulales</taxon>
        <taxon>Pirellulaceae</taxon>
        <taxon>Blastopirellula</taxon>
    </lineage>
</organism>
<keyword evidence="1 4" id="KW-0349">Heme</keyword>
<feature type="domain" description="Cytochrome c" evidence="6">
    <location>
        <begin position="143"/>
        <end position="226"/>
    </location>
</feature>
<dbReference type="AlphaFoldDB" id="A0A2S8EZX8"/>
<proteinExistence type="predicted"/>
<name>A0A2S8EZX8_9BACT</name>
<accession>A0A2S8EZX8</accession>
<dbReference type="Pfam" id="PF07691">
    <property type="entry name" value="PA14"/>
    <property type="match status" value="1"/>
</dbReference>
<dbReference type="PANTHER" id="PTHR33546">
    <property type="entry name" value="LARGE, MULTIFUNCTIONAL SECRETED PROTEIN-RELATED"/>
    <property type="match status" value="1"/>
</dbReference>
<evidence type="ECO:0000256" key="2">
    <source>
        <dbReference type="ARBA" id="ARBA00022723"/>
    </source>
</evidence>
<dbReference type="Pfam" id="PF00034">
    <property type="entry name" value="Cytochrom_C"/>
    <property type="match status" value="1"/>
</dbReference>
<sequence length="910" mass="100165">MMSLFRWTSMAAWICAVVSVSPVWAQSGPIIPGYQQFHSQTPDAAGGEILWSELNCVACHKQSNADLGNLTAKAAPDLSLVGSRVRPEYLQAYLSDPHQLKPGATMPDVLGNLPPAERTEAIENLTHFLASTGRVQEARKRAREINEGKKLYHEIGCVACHGPREGSPSEAAQLKPLGTLEAKYSIPSLAAFLQDPLKVRASGRMPALRLNTDQATKLAQYLLQDLDVEVPASLQYAYYEGNFSKLPDFSKLKPKETGEAMSFDIGLAKQADNFAFVFEGFLSIAQKGDYTFHLDSDDGSRLEIDGKQVVINDGIHPKSRRSGKIKLEPGMHELRVEYFEGGGQAEFDVMMDGPNGLRNAYVADFVFLDAKKSTGEDKSKQFQVDGQKGEKGRVQFVSLGCANCHRLGDIKPDAMALHGPGLADLNTSQGCLAATPGKAPDFKLTEGQRQSLAAAIKRRKEPNVAAWEPEQRVRRHMATFNCYACHQRDEIGGIHADLNSYFHTSQAEMGDEGRIPPALDGVGAKLSPDWMTKVLREGAKDRPYMLTVMPNFGGQNVGQLKDLFSGLDTLPEHPPIEIPETEGRIKATGRHMVGDKVFGCIKCHTFAGEKASGVQGIDMTLMTRRLNHDWFLAYVKDPPRFRKGTRMPTAWPNGKSVMRSILSGDADQQIEAIWIYLSDQEKAAKPYGVGEQPIELVAWRKAVIYRNFIQGAGSRAIGIGYPEKANIAFDANDMNVALIWQGAFIDASRHWTGRGQGFQPPLGDNVVQLPGGTPFAMLEEPGRKWPEGRGKDAGYQFLGYKLDPLNNPTFRYRFGEQTISDAIKAEKVKEFPSLVREITVEGPSTPKPLMFRALSGGGIHALEEGWFQIGDGLKLQVIGAKATIRPEHNDLLVEVPSGDQPSTFQLKYVW</sequence>
<dbReference type="SMART" id="SM00758">
    <property type="entry name" value="PA14"/>
    <property type="match status" value="1"/>
</dbReference>
<dbReference type="PANTHER" id="PTHR33546:SF1">
    <property type="entry name" value="LARGE, MULTIFUNCTIONAL SECRETED PROTEIN"/>
    <property type="match status" value="1"/>
</dbReference>
<gene>
    <name evidence="8" type="ORF">C5Y96_24320</name>
</gene>
<dbReference type="SUPFAM" id="SSF46626">
    <property type="entry name" value="Cytochrome c"/>
    <property type="match status" value="4"/>
</dbReference>
<dbReference type="SUPFAM" id="SSF56988">
    <property type="entry name" value="Anthrax protective antigen"/>
    <property type="match status" value="1"/>
</dbReference>
<feature type="chain" id="PRO_5015472776" evidence="5">
    <location>
        <begin position="26"/>
        <end position="910"/>
    </location>
</feature>
<evidence type="ECO:0000259" key="7">
    <source>
        <dbReference type="PROSITE" id="PS51820"/>
    </source>
</evidence>
<comment type="caution">
    <text evidence="8">The sequence shown here is derived from an EMBL/GenBank/DDBJ whole genome shotgun (WGS) entry which is preliminary data.</text>
</comment>
<dbReference type="GO" id="GO:0020037">
    <property type="term" value="F:heme binding"/>
    <property type="evidence" value="ECO:0007669"/>
    <property type="project" value="InterPro"/>
</dbReference>
<dbReference type="InterPro" id="IPR036909">
    <property type="entry name" value="Cyt_c-like_dom_sf"/>
</dbReference>